<reference evidence="2 3" key="2">
    <citation type="journal article" date="2009" name="Proc. Natl. Acad. Sci. U.S.A.">
        <title>On the chimeric nature, thermophilic origin, and phylogenetic placement of the Thermotogales.</title>
        <authorList>
            <person name="Zhaxybayeva O."/>
            <person name="Swithers K.S."/>
            <person name="Lapierre P."/>
            <person name="Fournier G.P."/>
            <person name="Bickhart D.M."/>
            <person name="DeBoy R.T."/>
            <person name="Nelson K.E."/>
            <person name="Nesbo C.L."/>
            <person name="Doolittle W.F."/>
            <person name="Gogarten J.P."/>
            <person name="Noll K.M."/>
        </authorList>
    </citation>
    <scope>NUCLEOTIDE SEQUENCE [LARGE SCALE GENOMIC DNA]</scope>
    <source>
        <strain evidence="3">ATCC 35602 / DSM 5306 / Rt17-B1</strain>
    </source>
</reference>
<name>A7HJ75_FERNB</name>
<accession>A7HJ75</accession>
<dbReference type="InterPro" id="IPR018768">
    <property type="entry name" value="DUF2344"/>
</dbReference>
<dbReference type="NCBIfam" id="TIGR03936">
    <property type="entry name" value="sam_1_link_chp"/>
    <property type="match status" value="1"/>
</dbReference>
<dbReference type="STRING" id="381764.Fnod_0091"/>
<dbReference type="eggNOG" id="COG5011">
    <property type="taxonomic scope" value="Bacteria"/>
</dbReference>
<dbReference type="HOGENOM" id="CLU_1304019_0_0_0"/>
<dbReference type="KEGG" id="fno:Fnod_0091"/>
<sequence>MQIIVLFKKKGLLRHLSAVETSNTILRTLNRAGLDMEFSEGFHPLPKVSFLDSTPTGMVDLALYVSVKIKKLPNGGIAEIKDKIKQNLPYGLEIHRIFQSEVNLNKMVNGYEYIAFFKKEPDFSKSFTKHSGKTFIPRELMKSLEVSLKKNMFVVKYTVDRSNIFNPYLLEETYLAIRTKALINDEDVSNILEGQ</sequence>
<reference evidence="2 3" key="1">
    <citation type="submission" date="2007-07" db="EMBL/GenBank/DDBJ databases">
        <title>Complete sequence of Fervidobacterium nodosum Rt17-B1.</title>
        <authorList>
            <consortium name="US DOE Joint Genome Institute"/>
            <person name="Copeland A."/>
            <person name="Lucas S."/>
            <person name="Lapidus A."/>
            <person name="Barry K."/>
            <person name="Glavina del Rio T."/>
            <person name="Dalin E."/>
            <person name="Tice H."/>
            <person name="Pitluck S."/>
            <person name="Saunders E."/>
            <person name="Brettin T."/>
            <person name="Bruce D."/>
            <person name="Detter J.C."/>
            <person name="Han C."/>
            <person name="Schmutz J."/>
            <person name="Larimer F."/>
            <person name="Land M."/>
            <person name="Hauser L."/>
            <person name="Kyrpides N."/>
            <person name="Mikhailova N."/>
            <person name="Nelson K."/>
            <person name="Gogarten J.P."/>
            <person name="Noll K."/>
            <person name="Richardson P."/>
        </authorList>
    </citation>
    <scope>NUCLEOTIDE SEQUENCE [LARGE SCALE GENOMIC DNA]</scope>
    <source>
        <strain evidence="3">ATCC 35602 / DSM 5306 / Rt17-B1</strain>
    </source>
</reference>
<feature type="domain" description="DUF2344" evidence="1">
    <location>
        <begin position="3"/>
        <end position="130"/>
    </location>
</feature>
<dbReference type="Pfam" id="PF10105">
    <property type="entry name" value="DUF2344"/>
    <property type="match status" value="1"/>
</dbReference>
<gene>
    <name evidence="2" type="ordered locus">Fnod_0091</name>
</gene>
<dbReference type="RefSeq" id="WP_011993281.1">
    <property type="nucleotide sequence ID" value="NC_009718.1"/>
</dbReference>
<keyword evidence="3" id="KW-1185">Reference proteome</keyword>
<dbReference type="AlphaFoldDB" id="A7HJ75"/>
<proteinExistence type="predicted"/>
<evidence type="ECO:0000313" key="2">
    <source>
        <dbReference type="EMBL" id="ABS59958.1"/>
    </source>
</evidence>
<evidence type="ECO:0000259" key="1">
    <source>
        <dbReference type="Pfam" id="PF10105"/>
    </source>
</evidence>
<dbReference type="EMBL" id="CP000771">
    <property type="protein sequence ID" value="ABS59958.1"/>
    <property type="molecule type" value="Genomic_DNA"/>
</dbReference>
<evidence type="ECO:0000313" key="3">
    <source>
        <dbReference type="Proteomes" id="UP000002415"/>
    </source>
</evidence>
<dbReference type="Proteomes" id="UP000002415">
    <property type="component" value="Chromosome"/>
</dbReference>
<organism evidence="2 3">
    <name type="scientific">Fervidobacterium nodosum (strain ATCC 35602 / DSM 5306 / Rt17-B1)</name>
    <dbReference type="NCBI Taxonomy" id="381764"/>
    <lineage>
        <taxon>Bacteria</taxon>
        <taxon>Thermotogati</taxon>
        <taxon>Thermotogota</taxon>
        <taxon>Thermotogae</taxon>
        <taxon>Thermotogales</taxon>
        <taxon>Fervidobacteriaceae</taxon>
        <taxon>Fervidobacterium</taxon>
    </lineage>
</organism>
<protein>
    <submittedName>
        <fullName evidence="2">Uncharacterized protein-like protein</fullName>
    </submittedName>
</protein>